<evidence type="ECO:0000313" key="2">
    <source>
        <dbReference type="Proteomes" id="UP000064249"/>
    </source>
</evidence>
<evidence type="ECO:0008006" key="3">
    <source>
        <dbReference type="Google" id="ProtNLM"/>
    </source>
</evidence>
<organism evidence="1 2">
    <name type="scientific">Anaerolinea thermophila</name>
    <dbReference type="NCBI Taxonomy" id="167964"/>
    <lineage>
        <taxon>Bacteria</taxon>
        <taxon>Bacillati</taxon>
        <taxon>Chloroflexota</taxon>
        <taxon>Anaerolineae</taxon>
        <taxon>Anaerolineales</taxon>
        <taxon>Anaerolineaceae</taxon>
        <taxon>Anaerolinea</taxon>
    </lineage>
</organism>
<accession>A0A117LH24</accession>
<dbReference type="Proteomes" id="UP000064249">
    <property type="component" value="Unassembled WGS sequence"/>
</dbReference>
<dbReference type="EMBL" id="LGFU01000006">
    <property type="protein sequence ID" value="KUK46838.1"/>
    <property type="molecule type" value="Genomic_DNA"/>
</dbReference>
<sequence>MERVFLQDVTKPTNDFLKNYFLSKDCLFSFHTLNPDQIGFAQIQIGGASGNLLYAFSDKIENYSLLIEDLCTTAGELGKTHILANVPGESEQFALLKRNGFISYSRQALWKISSLPSQDNGRTTWNMADNTDQTAIRSFYSKYISPLEISLQTWSFADTFHLIQQDHSGGIQGIARVRFYMDRAVVLPMLDIQTEDLSPWLTSLLGELSRHFSTIFVREPLRQDIYHDFLKEHAQVILPENHWLVRNLVNVSKVRELQPAEFRDERGIPRPTTPFTKS</sequence>
<dbReference type="AlphaFoldDB" id="A0A117LH24"/>
<proteinExistence type="predicted"/>
<comment type="caution">
    <text evidence="1">The sequence shown here is derived from an EMBL/GenBank/DDBJ whole genome shotgun (WGS) entry which is preliminary data.</text>
</comment>
<protein>
    <recommendedName>
        <fullName evidence="3">N-acetyltransferase domain-containing protein</fullName>
    </recommendedName>
</protein>
<reference evidence="1 2" key="1">
    <citation type="journal article" date="2015" name="MBio">
        <title>Genome-Resolved Metagenomic Analysis Reveals Roles for Candidate Phyla and Other Microbial Community Members in Biogeochemical Transformations in Oil Reservoirs.</title>
        <authorList>
            <person name="Hu P."/>
            <person name="Tom L."/>
            <person name="Singh A."/>
            <person name="Thomas B.C."/>
            <person name="Baker B.J."/>
            <person name="Piceno Y.M."/>
            <person name="Andersen G.L."/>
            <person name="Banfield J.F."/>
        </authorList>
    </citation>
    <scope>NUCLEOTIDE SEQUENCE [LARGE SCALE GENOMIC DNA]</scope>
    <source>
        <strain evidence="1">46_16</strain>
    </source>
</reference>
<evidence type="ECO:0000313" key="1">
    <source>
        <dbReference type="EMBL" id="KUK46838.1"/>
    </source>
</evidence>
<name>A0A117LH24_9CHLR</name>
<gene>
    <name evidence="1" type="ORF">XD73_0309</name>
</gene>